<gene>
    <name evidence="6" type="ORF">LZC94_07180</name>
</gene>
<keyword evidence="4" id="KW-0812">Transmembrane</keyword>
<evidence type="ECO:0000259" key="5">
    <source>
        <dbReference type="SMART" id="SM00534"/>
    </source>
</evidence>
<evidence type="ECO:0000256" key="3">
    <source>
        <dbReference type="ARBA" id="ARBA00023125"/>
    </source>
</evidence>
<feature type="domain" description="DNA mismatch repair proteins mutS family" evidence="5">
    <location>
        <begin position="423"/>
        <end position="609"/>
    </location>
</feature>
<protein>
    <submittedName>
        <fullName evidence="6">DNA mismatch repair protein MutS</fullName>
    </submittedName>
</protein>
<keyword evidence="4" id="KW-1133">Transmembrane helix</keyword>
<dbReference type="RefSeq" id="WP_394826678.1">
    <property type="nucleotide sequence ID" value="NZ_CP089984.1"/>
</dbReference>
<keyword evidence="3" id="KW-0238">DNA-binding</keyword>
<dbReference type="Gene3D" id="1.10.1420.10">
    <property type="match status" value="1"/>
</dbReference>
<dbReference type="SUPFAM" id="SSF52540">
    <property type="entry name" value="P-loop containing nucleoside triphosphate hydrolases"/>
    <property type="match status" value="1"/>
</dbReference>
<dbReference type="EMBL" id="CP089984">
    <property type="protein sequence ID" value="WXB17049.1"/>
    <property type="molecule type" value="Genomic_DNA"/>
</dbReference>
<evidence type="ECO:0000313" key="6">
    <source>
        <dbReference type="EMBL" id="WXB17049.1"/>
    </source>
</evidence>
<sequence length="614" mass="66405">MQARQPRERYEAGKAARTSEAQALDARSRTVGLLRLVVALGAIALLGAIVWVPLPGGAWAAEAVLFVVFAALVVVHARIHAKKDLAESALRFHERGLARLDGRWQESGPTGEGFATPNHPYAGDLDLFGPSSLFRFLDRTETLFGAAHLASWLKGAIGDFPNGVRERQEAARELAEHHAFREGLSATGALVGEDKPDPEPFLTWAEGSAPLEAGPLLIAAARILPILTTTALVLASYLPTGVWIGLLLLQLAVTWPKWAVVSRIVASVSTMEGGFSRFSEMLAAVEAERLESRLLQQHKARMLSTGTSATHEMSRLARVLSFVGARENAVFRLIIGPLLLWDINCAISLEKWRLRAGSSARAWLSTLGEVEALSSLAALAHDYPEYTWPVLADSPRLIAKELGHPLILASKRVANDVELRGPTAVLLVTGSNMSGKSTLLRAVGINAVLALAGAPVCAKELTIGEVRVATSMRVRDSLAEGVSHFYAELQRLKMVLDMARGERTVLFLLDEILHGTNTRERLIGARAIVRKLVAQKAMGAVSTHDLGIADLEAELPHAVKNVHFQEQVTDDKMTFDYKLREGVVQSSNALMLMKLVGLDVVDVTQPKAATAEPS</sequence>
<keyword evidence="1" id="KW-0547">Nucleotide-binding</keyword>
<dbReference type="PANTHER" id="PTHR11361">
    <property type="entry name" value="DNA MISMATCH REPAIR PROTEIN MUTS FAMILY MEMBER"/>
    <property type="match status" value="1"/>
</dbReference>
<proteinExistence type="predicted"/>
<evidence type="ECO:0000256" key="1">
    <source>
        <dbReference type="ARBA" id="ARBA00022741"/>
    </source>
</evidence>
<dbReference type="InterPro" id="IPR027417">
    <property type="entry name" value="P-loop_NTPase"/>
</dbReference>
<dbReference type="Pfam" id="PF00488">
    <property type="entry name" value="MutS_V"/>
    <property type="match status" value="1"/>
</dbReference>
<keyword evidence="7" id="KW-1185">Reference proteome</keyword>
<evidence type="ECO:0000256" key="2">
    <source>
        <dbReference type="ARBA" id="ARBA00022840"/>
    </source>
</evidence>
<evidence type="ECO:0000256" key="4">
    <source>
        <dbReference type="SAM" id="Phobius"/>
    </source>
</evidence>
<feature type="transmembrane region" description="Helical" evidence="4">
    <location>
        <begin position="33"/>
        <end position="52"/>
    </location>
</feature>
<dbReference type="PANTHER" id="PTHR11361:SF99">
    <property type="entry name" value="DNA MISMATCH REPAIR PROTEIN"/>
    <property type="match status" value="1"/>
</dbReference>
<name>A0ABZ2M1H5_9BACT</name>
<keyword evidence="2" id="KW-0067">ATP-binding</keyword>
<feature type="transmembrane region" description="Helical" evidence="4">
    <location>
        <begin position="58"/>
        <end position="75"/>
    </location>
</feature>
<evidence type="ECO:0000313" key="7">
    <source>
        <dbReference type="Proteomes" id="UP001370348"/>
    </source>
</evidence>
<organism evidence="6 7">
    <name type="scientific">Pendulispora albinea</name>
    <dbReference type="NCBI Taxonomy" id="2741071"/>
    <lineage>
        <taxon>Bacteria</taxon>
        <taxon>Pseudomonadati</taxon>
        <taxon>Myxococcota</taxon>
        <taxon>Myxococcia</taxon>
        <taxon>Myxococcales</taxon>
        <taxon>Sorangiineae</taxon>
        <taxon>Pendulisporaceae</taxon>
        <taxon>Pendulispora</taxon>
    </lineage>
</organism>
<dbReference type="InterPro" id="IPR045076">
    <property type="entry name" value="MutS"/>
</dbReference>
<dbReference type="SMART" id="SM00534">
    <property type="entry name" value="MUTSac"/>
    <property type="match status" value="1"/>
</dbReference>
<dbReference type="InterPro" id="IPR000432">
    <property type="entry name" value="DNA_mismatch_repair_MutS_C"/>
</dbReference>
<keyword evidence="4" id="KW-0472">Membrane</keyword>
<reference evidence="6 7" key="1">
    <citation type="submission" date="2021-12" db="EMBL/GenBank/DDBJ databases">
        <title>Discovery of the Pendulisporaceae a myxobacterial family with distinct sporulation behavior and unique specialized metabolism.</title>
        <authorList>
            <person name="Garcia R."/>
            <person name="Popoff A."/>
            <person name="Bader C.D."/>
            <person name="Loehr J."/>
            <person name="Walesch S."/>
            <person name="Walt C."/>
            <person name="Boldt J."/>
            <person name="Bunk B."/>
            <person name="Haeckl F.J.F.P.J."/>
            <person name="Gunesch A.P."/>
            <person name="Birkelbach J."/>
            <person name="Nuebel U."/>
            <person name="Pietschmann T."/>
            <person name="Bach T."/>
            <person name="Mueller R."/>
        </authorList>
    </citation>
    <scope>NUCLEOTIDE SEQUENCE [LARGE SCALE GENOMIC DNA]</scope>
    <source>
        <strain evidence="6 7">MSr11954</strain>
    </source>
</reference>
<dbReference type="CDD" id="cd03283">
    <property type="entry name" value="ABC_MutS-like"/>
    <property type="match status" value="1"/>
</dbReference>
<dbReference type="Gene3D" id="3.40.50.300">
    <property type="entry name" value="P-loop containing nucleotide triphosphate hydrolases"/>
    <property type="match status" value="1"/>
</dbReference>
<dbReference type="Proteomes" id="UP001370348">
    <property type="component" value="Chromosome"/>
</dbReference>
<accession>A0ABZ2M1H5</accession>
<feature type="transmembrane region" description="Helical" evidence="4">
    <location>
        <begin position="231"/>
        <end position="253"/>
    </location>
</feature>